<name>A0A1Y3DG24_PLAKN</name>
<keyword evidence="2" id="KW-0472">Membrane</keyword>
<keyword evidence="2" id="KW-0812">Transmembrane</keyword>
<feature type="region of interest" description="Disordered" evidence="1">
    <location>
        <begin position="82"/>
        <end position="123"/>
    </location>
</feature>
<feature type="compositionally biased region" description="Polar residues" evidence="1">
    <location>
        <begin position="113"/>
        <end position="123"/>
    </location>
</feature>
<reference evidence="4 5" key="1">
    <citation type="submission" date="2017-05" db="EMBL/GenBank/DDBJ databases">
        <title>PacBio assembly of a Plasmodium knowlesi genome sequence with Hi-C correction and manual annotation of the SICAvar gene family.</title>
        <authorList>
            <person name="Lapp S.A."/>
            <person name="Geraldo J.A."/>
            <person name="Chien J.-T."/>
            <person name="Ay F."/>
            <person name="Pakala S.B."/>
            <person name="Batugedara G."/>
            <person name="Humphrey J.C."/>
            <person name="Debarry J.D."/>
            <person name="Le Roch K.G."/>
            <person name="Galinski M.R."/>
            <person name="Kissinger J.C."/>
        </authorList>
    </citation>
    <scope>NUCLEOTIDE SEQUENCE [LARGE SCALE GENOMIC DNA]</scope>
    <source>
        <strain evidence="5">Malayan Strain Pk1 (A+)</strain>
    </source>
</reference>
<feature type="signal peptide" evidence="3">
    <location>
        <begin position="1"/>
        <end position="18"/>
    </location>
</feature>
<evidence type="ECO:0000256" key="3">
    <source>
        <dbReference type="SAM" id="SignalP"/>
    </source>
</evidence>
<feature type="region of interest" description="Disordered" evidence="1">
    <location>
        <begin position="1135"/>
        <end position="1162"/>
    </location>
</feature>
<feature type="transmembrane region" description="Helical" evidence="2">
    <location>
        <begin position="7"/>
        <end position="31"/>
    </location>
</feature>
<dbReference type="eggNOG" id="ENOG502SEVN">
    <property type="taxonomic scope" value="Eukaryota"/>
</dbReference>
<dbReference type="EMBL" id="NETL01000028">
    <property type="protein sequence ID" value="OTN63923.1"/>
    <property type="molecule type" value="Genomic_DNA"/>
</dbReference>
<feature type="compositionally biased region" description="Basic residues" evidence="1">
    <location>
        <begin position="995"/>
        <end position="1008"/>
    </location>
</feature>
<dbReference type="VEuPathDB" id="PlasmoDB:PKNOH_S140242000"/>
<dbReference type="OrthoDB" id="378708at2759"/>
<sequence length="1473" mass="169603">MSHNNTSVFLFTVQGILASLTCGLCCLIYAYCCNSRNEGNRNKRTISKVNGDTYAERATTAFKKSKVEKEAASKSIHQDEVTHVAKGVDRENNIKSDRKQPKSAKASAECNREGTSPQKESIQENYCHRRESKMDSGLSNQKNGQMDKVNGMEARLSGSNCEGMSLNMKNVNEYKDRHFVGIIPRNNSLSYDGRITEKNGKCENLHNVLAARSGMPLNWSNESKEMFQSNSEYMIKMVAPQNRCQLRSGGEQNEPLTMSNECRNDFNPQSVNSYISSNDCGREDNNRILKTMQPGEKNLVRRNNHMGITINRVEAKNKDMCGFTQKDDSQVATERANRHAYSKNFLDRQMVHYPKEEIFRVKSETLIRNYPGHGGASTSAQKSMNINGSKGNAEGSKYCQERHAERRKYCPEEPSTRRRNCLETQNHFSHPTMNGCEDFEDKNKCRNPQYINNYTPSKWMNFPHDEESTNRVFVKCEKDMLHTLDNYVPNRRKFPGVERNSNPVPVIQKEHTHTGSSEYNTYKYKDFSMCDTLYRKRQPSHHMSHFNNGKEIKNIIENRREEEAGALSYGKDKATCDMHSVSNNVGESTVWIPNVGHYHGGMNHHLSNGMSTNFINGERTVSAASSYGLAYNESRHANGGEGEGTPPKGSFPRLGRFTNEKYFASKGRRTDREGETSQTNRKNQSGNNGRCNDICSNRIRNENNDEKDRITEGRYYTRGKSKDSSTNRRNVQSMVDAVEMTNRVPRNSYIHQNKTKRDVMNCAHYSPLNEGKMENRKKKNYYQFPHDYHMGTTECLPCKEGTHICKNSKCSSVGICEKQKNKEEKNIYLKRGFPEEHFCLPNCNSRSWYPHCTEKISGNNESFFHSNKFEKNTQVSDINENFSQHISYNAHPFIGAKGLGQGGGAKVVRRSELSEDIYPLTDDNADYDGAESSRRGGNRSGNTSGVRSRNIRSLLLSDRINLGERYPNDEQKAILNKRGEEIPPVPVRNDEVANGRKRRKKDTKKRGTNSKEERDNQSNTPLLTKENARKLRQTEPSEYRNSQEINQIIHAYLQNSNQEYNCCRSDKLERENNYVSDKYTEDVMHSHGDVSPSIKRKKKNSNDNIRYNSCRTKVLGNRKGKNGRDKDVSVTEGEIMNSKRSSEPGSIPKKNEQTDQEEKLVEEDTSTCIDRIKIRNIRMKREKSDSKVLIKEEKDLRNENQTVRRSARMKSEKYKKKKKNIDSDIFVDTQNEQEEMQSESSKKNSNIANNDNIKLMEKKKKKKMSKTKTMELKIFKNKRALKEKENLKRMNEKYEEIDEYRCASGLVNFIIENIQKKKDKENFDDLLKYILKLINIYKIKTIDFVEAFLLLETINVNIITEYPIEEWILVTFHFLKGNTTEQNFNLIIKSLNLNNLLIGNVTASFYMNKKTIKMTEKNMNRILTILSKVVRRRSSRIKTSNQPKLDKKTKEDHQNDALLGSCWQPVEAGTEGK</sequence>
<comment type="caution">
    <text evidence="4">The sequence shown here is derived from an EMBL/GenBank/DDBJ whole genome shotgun (WGS) entry which is preliminary data.</text>
</comment>
<feature type="compositionally biased region" description="Basic and acidic residues" evidence="1">
    <location>
        <begin position="82"/>
        <end position="100"/>
    </location>
</feature>
<evidence type="ECO:0000256" key="1">
    <source>
        <dbReference type="SAM" id="MobiDB-lite"/>
    </source>
</evidence>
<feature type="region of interest" description="Disordered" evidence="1">
    <location>
        <begin position="919"/>
        <end position="947"/>
    </location>
</feature>
<feature type="region of interest" description="Disordered" evidence="1">
    <location>
        <begin position="1079"/>
        <end position="1107"/>
    </location>
</feature>
<feature type="region of interest" description="Disordered" evidence="1">
    <location>
        <begin position="975"/>
        <end position="1042"/>
    </location>
</feature>
<feature type="chain" id="PRO_5010998811" evidence="3">
    <location>
        <begin position="19"/>
        <end position="1473"/>
    </location>
</feature>
<feature type="region of interest" description="Disordered" evidence="1">
    <location>
        <begin position="1434"/>
        <end position="1457"/>
    </location>
</feature>
<proteinExistence type="predicted"/>
<feature type="compositionally biased region" description="Basic and acidic residues" evidence="1">
    <location>
        <begin position="699"/>
        <end position="712"/>
    </location>
</feature>
<gene>
    <name evidence="4" type="ORF">PKNOH_S140242000</name>
</gene>
<feature type="compositionally biased region" description="Basic and acidic residues" evidence="1">
    <location>
        <begin position="1079"/>
        <end position="1088"/>
    </location>
</feature>
<dbReference type="Proteomes" id="UP000195012">
    <property type="component" value="Unassembled WGS sequence"/>
</dbReference>
<feature type="compositionally biased region" description="Basic and acidic residues" evidence="1">
    <location>
        <begin position="1026"/>
        <end position="1038"/>
    </location>
</feature>
<keyword evidence="3" id="KW-0732">Signal</keyword>
<dbReference type="VEuPathDB" id="PlasmoDB:PKNH_1424200"/>
<evidence type="ECO:0000313" key="5">
    <source>
        <dbReference type="Proteomes" id="UP000195012"/>
    </source>
</evidence>
<protein>
    <submittedName>
        <fullName evidence="4">Uncharacterized protein</fullName>
    </submittedName>
</protein>
<dbReference type="VEuPathDB" id="PlasmoDB:PKA1H_140029400"/>
<evidence type="ECO:0000256" key="2">
    <source>
        <dbReference type="SAM" id="Phobius"/>
    </source>
</evidence>
<feature type="compositionally biased region" description="Basic and acidic residues" evidence="1">
    <location>
        <begin position="1149"/>
        <end position="1159"/>
    </location>
</feature>
<organism evidence="4 5">
    <name type="scientific">Plasmodium knowlesi</name>
    <dbReference type="NCBI Taxonomy" id="5850"/>
    <lineage>
        <taxon>Eukaryota</taxon>
        <taxon>Sar</taxon>
        <taxon>Alveolata</taxon>
        <taxon>Apicomplexa</taxon>
        <taxon>Aconoidasida</taxon>
        <taxon>Haemosporida</taxon>
        <taxon>Plasmodiidae</taxon>
        <taxon>Plasmodium</taxon>
        <taxon>Plasmodium (Plasmodium)</taxon>
    </lineage>
</organism>
<feature type="compositionally biased region" description="Polar residues" evidence="1">
    <location>
        <begin position="676"/>
        <end position="690"/>
    </location>
</feature>
<accession>A0A1Y3DG24</accession>
<evidence type="ECO:0000313" key="4">
    <source>
        <dbReference type="EMBL" id="OTN63923.1"/>
    </source>
</evidence>
<feature type="compositionally biased region" description="Basic and acidic residues" evidence="1">
    <location>
        <begin position="1444"/>
        <end position="1455"/>
    </location>
</feature>
<dbReference type="OMA" id="VTASFYM"/>
<keyword evidence="2" id="KW-1133">Transmembrane helix</keyword>
<feature type="region of interest" description="Disordered" evidence="1">
    <location>
        <begin position="635"/>
        <end position="730"/>
    </location>
</feature>